<feature type="compositionally biased region" description="Basic and acidic residues" evidence="1">
    <location>
        <begin position="325"/>
        <end position="339"/>
    </location>
</feature>
<feature type="region of interest" description="Disordered" evidence="1">
    <location>
        <begin position="301"/>
        <end position="339"/>
    </location>
</feature>
<dbReference type="Proteomes" id="UP001184230">
    <property type="component" value="Unassembled WGS sequence"/>
</dbReference>
<feature type="compositionally biased region" description="Low complexity" evidence="1">
    <location>
        <begin position="302"/>
        <end position="322"/>
    </location>
</feature>
<dbReference type="Pfam" id="PF01841">
    <property type="entry name" value="Transglut_core"/>
    <property type="match status" value="1"/>
</dbReference>
<dbReference type="Gene3D" id="3.10.620.30">
    <property type="match status" value="1"/>
</dbReference>
<feature type="domain" description="Transglutaminase-like" evidence="2">
    <location>
        <begin position="177"/>
        <end position="251"/>
    </location>
</feature>
<organism evidence="3 4">
    <name type="scientific">Variovorax soli</name>
    <dbReference type="NCBI Taxonomy" id="376815"/>
    <lineage>
        <taxon>Bacteria</taxon>
        <taxon>Pseudomonadati</taxon>
        <taxon>Pseudomonadota</taxon>
        <taxon>Betaproteobacteria</taxon>
        <taxon>Burkholderiales</taxon>
        <taxon>Comamonadaceae</taxon>
        <taxon>Variovorax</taxon>
    </lineage>
</organism>
<dbReference type="EMBL" id="JAVDRF010000008">
    <property type="protein sequence ID" value="MDR6537982.1"/>
    <property type="molecule type" value="Genomic_DNA"/>
</dbReference>
<evidence type="ECO:0000313" key="3">
    <source>
        <dbReference type="EMBL" id="MDR6537982.1"/>
    </source>
</evidence>
<dbReference type="Pfam" id="PF08379">
    <property type="entry name" value="Bact_transglu_N"/>
    <property type="match status" value="1"/>
</dbReference>
<reference evidence="3 4" key="1">
    <citation type="submission" date="2023-07" db="EMBL/GenBank/DDBJ databases">
        <title>Sorghum-associated microbial communities from plants grown in Nebraska, USA.</title>
        <authorList>
            <person name="Schachtman D."/>
        </authorList>
    </citation>
    <scope>NUCLEOTIDE SEQUENCE [LARGE SCALE GENOMIC DNA]</scope>
    <source>
        <strain evidence="3 4">DS1781</strain>
    </source>
</reference>
<protein>
    <submittedName>
        <fullName evidence="3">Transglutaminase-like putative cysteine protease</fullName>
    </submittedName>
</protein>
<evidence type="ECO:0000256" key="1">
    <source>
        <dbReference type="SAM" id="MobiDB-lite"/>
    </source>
</evidence>
<comment type="caution">
    <text evidence="3">The sequence shown here is derived from an EMBL/GenBank/DDBJ whole genome shotgun (WGS) entry which is preliminary data.</text>
</comment>
<accession>A0ABU1NI43</accession>
<dbReference type="SMART" id="SM00460">
    <property type="entry name" value="TGc"/>
    <property type="match status" value="1"/>
</dbReference>
<dbReference type="InterPro" id="IPR038765">
    <property type="entry name" value="Papain-like_cys_pep_sf"/>
</dbReference>
<dbReference type="InterPro" id="IPR002931">
    <property type="entry name" value="Transglutaminase-like"/>
</dbReference>
<dbReference type="PANTHER" id="PTHR33490">
    <property type="entry name" value="BLR5614 PROTEIN-RELATED"/>
    <property type="match status" value="1"/>
</dbReference>
<dbReference type="InterPro" id="IPR013589">
    <property type="entry name" value="Bac_transglu_N"/>
</dbReference>
<dbReference type="RefSeq" id="WP_309904359.1">
    <property type="nucleotide sequence ID" value="NZ_JAVDRF010000008.1"/>
</dbReference>
<dbReference type="SUPFAM" id="SSF54001">
    <property type="entry name" value="Cysteine proteinases"/>
    <property type="match status" value="1"/>
</dbReference>
<sequence length="339" mass="37057">MLLHVTHETRYAYSPAVETAQHLAHLKPRTTPTQRLVSHALTVSPAPAQRSESPDVYGNARAFFALDSTHDELRVTAESVVETSPPQLSPAAARELPWDEVRERFRYAKGARFDAAAEFVFPSHYVPRHDDFAAYARPSFAPGRPLFDAAMDLTLRMHADFVYDSGSTEISTPAIEALAQRHGVCQDFAHIMIACLRTLGLPARYVSGYLLTQPPPGRPRLIGADASHAWVSVYIPGADGPGDWADFDPTNGRQPGEDYVALAIGRDYSDVSPMRGVLHGGARHTLDVSVTVQPLEELRAEAAQAAQQVQSQSQAQTQSSSQDPDLNRDADPDPDKEPS</sequence>
<evidence type="ECO:0000313" key="4">
    <source>
        <dbReference type="Proteomes" id="UP001184230"/>
    </source>
</evidence>
<keyword evidence="4" id="KW-1185">Reference proteome</keyword>
<proteinExistence type="predicted"/>
<evidence type="ECO:0000259" key="2">
    <source>
        <dbReference type="SMART" id="SM00460"/>
    </source>
</evidence>
<dbReference type="PANTHER" id="PTHR33490:SF7">
    <property type="entry name" value="BLR2979 PROTEIN"/>
    <property type="match status" value="1"/>
</dbReference>
<name>A0ABU1NI43_9BURK</name>
<gene>
    <name evidence="3" type="ORF">J2739_003768</name>
</gene>